<name>A0AAW0WLA1_CHEQU</name>
<comment type="caution">
    <text evidence="2">The sequence shown here is derived from an EMBL/GenBank/DDBJ whole genome shotgun (WGS) entry which is preliminary data.</text>
</comment>
<dbReference type="PANTHER" id="PTHR13265">
    <property type="entry name" value="THO COMPLEX SUBUNIT 1"/>
    <property type="match status" value="1"/>
</dbReference>
<feature type="compositionally biased region" description="Basic and acidic residues" evidence="1">
    <location>
        <begin position="72"/>
        <end position="85"/>
    </location>
</feature>
<reference evidence="2 3" key="1">
    <citation type="journal article" date="2024" name="BMC Genomics">
        <title>Genome assembly of redclaw crayfish (Cherax quadricarinatus) provides insights into its immune adaptation and hypoxia tolerance.</title>
        <authorList>
            <person name="Liu Z."/>
            <person name="Zheng J."/>
            <person name="Li H."/>
            <person name="Fang K."/>
            <person name="Wang S."/>
            <person name="He J."/>
            <person name="Zhou D."/>
            <person name="Weng S."/>
            <person name="Chi M."/>
            <person name="Gu Z."/>
            <person name="He J."/>
            <person name="Li F."/>
            <person name="Wang M."/>
        </authorList>
    </citation>
    <scope>NUCLEOTIDE SEQUENCE [LARGE SCALE GENOMIC DNA]</scope>
    <source>
        <strain evidence="2">ZL_2023a</strain>
    </source>
</reference>
<sequence>ETLTEEQSAWVKKTEEVVYSLLEETPPDGPVFVTTVKHILKREEMWSEWKNEGCPEFKKPEGYEKRKVKQNGKVEEQKEDGDTKSSKKLRQKRKVGDIIRDADSKNKFSMGNSEMTRLWNLNTNNLEACKMLDRDFVPALETYFTPAIEQLSPKSELKEQDRLVNDSNFGWRGLRLLACRSPHFFTHSASPIATLPEYLTTMIKKLAKDLPSQLTADIKVEEEDDKEEEKVIPVLEQNDGVKEEEEDMEEDGGDEERADIKAITEEEQKALAKNFDKLCKDKWKLLAKKLGFEDDEVRSYCIYVKFFLLTLCVPY</sequence>
<feature type="non-terminal residue" evidence="2">
    <location>
        <position position="1"/>
    </location>
</feature>
<feature type="compositionally biased region" description="Basic and acidic residues" evidence="1">
    <location>
        <begin position="51"/>
        <end position="65"/>
    </location>
</feature>
<dbReference type="GO" id="GO:0000445">
    <property type="term" value="C:THO complex part of transcription export complex"/>
    <property type="evidence" value="ECO:0007669"/>
    <property type="project" value="TreeGrafter"/>
</dbReference>
<dbReference type="GO" id="GO:0006406">
    <property type="term" value="P:mRNA export from nucleus"/>
    <property type="evidence" value="ECO:0007669"/>
    <property type="project" value="TreeGrafter"/>
</dbReference>
<gene>
    <name evidence="2" type="ORF">OTU49_006648</name>
</gene>
<proteinExistence type="predicted"/>
<organism evidence="2 3">
    <name type="scientific">Cherax quadricarinatus</name>
    <name type="common">Australian red claw crayfish</name>
    <dbReference type="NCBI Taxonomy" id="27406"/>
    <lineage>
        <taxon>Eukaryota</taxon>
        <taxon>Metazoa</taxon>
        <taxon>Ecdysozoa</taxon>
        <taxon>Arthropoda</taxon>
        <taxon>Crustacea</taxon>
        <taxon>Multicrustacea</taxon>
        <taxon>Malacostraca</taxon>
        <taxon>Eumalacostraca</taxon>
        <taxon>Eucarida</taxon>
        <taxon>Decapoda</taxon>
        <taxon>Pleocyemata</taxon>
        <taxon>Astacidea</taxon>
        <taxon>Parastacoidea</taxon>
        <taxon>Parastacidae</taxon>
        <taxon>Cherax</taxon>
    </lineage>
</organism>
<accession>A0AAW0WLA1</accession>
<dbReference type="PANTHER" id="PTHR13265:SF0">
    <property type="entry name" value="HPR1"/>
    <property type="match status" value="1"/>
</dbReference>
<evidence type="ECO:0000313" key="3">
    <source>
        <dbReference type="Proteomes" id="UP001445076"/>
    </source>
</evidence>
<dbReference type="EMBL" id="JARKIK010000055">
    <property type="protein sequence ID" value="KAK8732913.1"/>
    <property type="molecule type" value="Genomic_DNA"/>
</dbReference>
<dbReference type="Pfam" id="PF11957">
    <property type="entry name" value="efThoc1"/>
    <property type="match status" value="1"/>
</dbReference>
<protein>
    <submittedName>
        <fullName evidence="2">Uncharacterized protein</fullName>
    </submittedName>
</protein>
<keyword evidence="3" id="KW-1185">Reference proteome</keyword>
<evidence type="ECO:0000313" key="2">
    <source>
        <dbReference type="EMBL" id="KAK8732913.1"/>
    </source>
</evidence>
<dbReference type="Proteomes" id="UP001445076">
    <property type="component" value="Unassembled WGS sequence"/>
</dbReference>
<evidence type="ECO:0000256" key="1">
    <source>
        <dbReference type="SAM" id="MobiDB-lite"/>
    </source>
</evidence>
<dbReference type="InterPro" id="IPR021861">
    <property type="entry name" value="THO_THOC1"/>
</dbReference>
<feature type="region of interest" description="Disordered" evidence="1">
    <location>
        <begin position="51"/>
        <end position="96"/>
    </location>
</feature>
<dbReference type="AlphaFoldDB" id="A0AAW0WLA1"/>